<accession>A0A2U8FU61</accession>
<dbReference type="AlphaFoldDB" id="A0A2U8FU61"/>
<protein>
    <submittedName>
        <fullName evidence="10">Benzoate 1,2-dioxygenase large subunit</fullName>
    </submittedName>
</protein>
<evidence type="ECO:0000313" key="10">
    <source>
        <dbReference type="EMBL" id="AWI54593.1"/>
    </source>
</evidence>
<dbReference type="Proteomes" id="UP000244892">
    <property type="component" value="Chromosome"/>
</dbReference>
<comment type="similarity">
    <text evidence="1">Belongs to the bacterial ring-hydroxylating dioxygenase alpha subunit family.</text>
</comment>
<dbReference type="PRINTS" id="PR00090">
    <property type="entry name" value="RNGDIOXGNASE"/>
</dbReference>
<dbReference type="PROSITE" id="PS00570">
    <property type="entry name" value="RING_HYDROXYL_ALPHA"/>
    <property type="match status" value="1"/>
</dbReference>
<dbReference type="InterPro" id="IPR036922">
    <property type="entry name" value="Rieske_2Fe-2S_sf"/>
</dbReference>
<keyword evidence="4 10" id="KW-0223">Dioxygenase</keyword>
<dbReference type="OrthoDB" id="9790995at2"/>
<evidence type="ECO:0000256" key="7">
    <source>
        <dbReference type="ARBA" id="ARBA00023014"/>
    </source>
</evidence>
<dbReference type="InterPro" id="IPR017941">
    <property type="entry name" value="Rieske_2Fe-2S"/>
</dbReference>
<dbReference type="PANTHER" id="PTHR43756:SF1">
    <property type="entry name" value="3-PHENYLPROPIONATE_CINNAMIC ACID DIOXYGENASE SUBUNIT ALPHA"/>
    <property type="match status" value="1"/>
</dbReference>
<evidence type="ECO:0000256" key="2">
    <source>
        <dbReference type="ARBA" id="ARBA00022714"/>
    </source>
</evidence>
<gene>
    <name evidence="10" type="primary">benA</name>
    <name evidence="10" type="ORF">DEH84_15060</name>
</gene>
<dbReference type="PANTHER" id="PTHR43756">
    <property type="entry name" value="CHOLINE MONOOXYGENASE, CHLOROPLASTIC"/>
    <property type="match status" value="1"/>
</dbReference>
<evidence type="ECO:0000259" key="9">
    <source>
        <dbReference type="PROSITE" id="PS51296"/>
    </source>
</evidence>
<name>A0A2U8FU61_9BURK</name>
<keyword evidence="2" id="KW-0001">2Fe-2S</keyword>
<reference evidence="10 11" key="1">
    <citation type="submission" date="2018-05" db="EMBL/GenBank/DDBJ databases">
        <title>complete genome sequence of Aquabacterium olei NBRC 110486.</title>
        <authorList>
            <person name="Tang B."/>
            <person name="Chang J."/>
            <person name="Zhang L."/>
            <person name="Yang H."/>
        </authorList>
    </citation>
    <scope>NUCLEOTIDE SEQUENCE [LARGE SCALE GENOMIC DNA]</scope>
    <source>
        <strain evidence="10 11">NBRC 110486</strain>
    </source>
</reference>
<keyword evidence="8" id="KW-0520">NAD</keyword>
<evidence type="ECO:0000256" key="5">
    <source>
        <dbReference type="ARBA" id="ARBA00023002"/>
    </source>
</evidence>
<organism evidence="10 11">
    <name type="scientific">Aquabacterium olei</name>
    <dbReference type="NCBI Taxonomy" id="1296669"/>
    <lineage>
        <taxon>Bacteria</taxon>
        <taxon>Pseudomonadati</taxon>
        <taxon>Pseudomonadota</taxon>
        <taxon>Betaproteobacteria</taxon>
        <taxon>Burkholderiales</taxon>
        <taxon>Aquabacterium</taxon>
    </lineage>
</organism>
<dbReference type="InterPro" id="IPR017639">
    <property type="entry name" value="Benzo_1-2-diOase_lsu"/>
</dbReference>
<dbReference type="SUPFAM" id="SSF50022">
    <property type="entry name" value="ISP domain"/>
    <property type="match status" value="1"/>
</dbReference>
<evidence type="ECO:0000256" key="8">
    <source>
        <dbReference type="ARBA" id="ARBA00023027"/>
    </source>
</evidence>
<dbReference type="Pfam" id="PF00848">
    <property type="entry name" value="Ring_hydroxyl_A"/>
    <property type="match status" value="1"/>
</dbReference>
<dbReference type="Gene3D" id="2.102.10.10">
    <property type="entry name" value="Rieske [2Fe-2S] iron-sulphur domain"/>
    <property type="match status" value="1"/>
</dbReference>
<dbReference type="GO" id="GO:0051213">
    <property type="term" value="F:dioxygenase activity"/>
    <property type="evidence" value="ECO:0007669"/>
    <property type="project" value="UniProtKB-KW"/>
</dbReference>
<dbReference type="Pfam" id="PF00355">
    <property type="entry name" value="Rieske"/>
    <property type="match status" value="1"/>
</dbReference>
<keyword evidence="6" id="KW-0408">Iron</keyword>
<dbReference type="CDD" id="cd08879">
    <property type="entry name" value="RHO_alpha_C_AntDO-like"/>
    <property type="match status" value="1"/>
</dbReference>
<sequence length="456" mass="51759">MSNPTPLDAVRERLDGMLVEDKDQHVYKLHRSAFTDQELFDLEMKHIFEGNWIYLAHESQIPNPNDYLTTYIGRQPIMITRNKAGELNAIINACSHRGATLARLKKGNKANFTCTFHGWTFNNSGKLLKVKDGTDAGYPESFNKDCSHDLKKVARFESYRGFLFGSLNPDVAPLTEFLGESTKIIDMIVDQSPEGLEVLRGSSTYTFDANWKIQAENGADGYHVTSVHWNYAATTNHRKQSEAGDTIKAMDAGSWAKNGGGFYSFENGHMLLWTKWANPEDRPNFKVRDELVQRCGEARADWMINHSRNLCLYPNVYLMDQFSSQIRVLRPISVDKTEVTIYCIAPKGEAPEARARRIRQYEDFFNATGMATPDDLEEFRACQQGYAGIALEWNDMCRGATHWVHGPDAAAQQIDLKPLLSGVKTEDEGLYTEQHRYWMETMQRAIAAEAEQAKKA</sequence>
<dbReference type="RefSeq" id="WP_109037587.1">
    <property type="nucleotide sequence ID" value="NZ_CP029210.1"/>
</dbReference>
<keyword evidence="3" id="KW-0479">Metal-binding</keyword>
<dbReference type="SUPFAM" id="SSF55961">
    <property type="entry name" value="Bet v1-like"/>
    <property type="match status" value="1"/>
</dbReference>
<dbReference type="Gene3D" id="3.90.380.10">
    <property type="entry name" value="Naphthalene 1,2-dioxygenase Alpha Subunit, Chain A, domain 1"/>
    <property type="match status" value="1"/>
</dbReference>
<evidence type="ECO:0000256" key="6">
    <source>
        <dbReference type="ARBA" id="ARBA00023004"/>
    </source>
</evidence>
<dbReference type="KEGG" id="aon:DEH84_15060"/>
<dbReference type="InterPro" id="IPR015879">
    <property type="entry name" value="Ring_hydroxy_dOase_asu_C_dom"/>
</dbReference>
<evidence type="ECO:0000256" key="3">
    <source>
        <dbReference type="ARBA" id="ARBA00022723"/>
    </source>
</evidence>
<dbReference type="NCBIfam" id="TIGR03229">
    <property type="entry name" value="benzo_1_2_benA"/>
    <property type="match status" value="1"/>
</dbReference>
<proteinExistence type="inferred from homology"/>
<keyword evidence="7" id="KW-0411">Iron-sulfur</keyword>
<dbReference type="EMBL" id="CP029210">
    <property type="protein sequence ID" value="AWI54593.1"/>
    <property type="molecule type" value="Genomic_DNA"/>
</dbReference>
<feature type="domain" description="Rieske" evidence="9">
    <location>
        <begin position="53"/>
        <end position="130"/>
    </location>
</feature>
<evidence type="ECO:0000256" key="1">
    <source>
        <dbReference type="ARBA" id="ARBA00008751"/>
    </source>
</evidence>
<evidence type="ECO:0000256" key="4">
    <source>
        <dbReference type="ARBA" id="ARBA00022964"/>
    </source>
</evidence>
<dbReference type="GO" id="GO:0005506">
    <property type="term" value="F:iron ion binding"/>
    <property type="evidence" value="ECO:0007669"/>
    <property type="project" value="InterPro"/>
</dbReference>
<keyword evidence="5" id="KW-0560">Oxidoreductase</keyword>
<dbReference type="InterPro" id="IPR015881">
    <property type="entry name" value="ARHD_Rieske_2Fe_2S"/>
</dbReference>
<dbReference type="InterPro" id="IPR001663">
    <property type="entry name" value="Rng_hydr_dOase-A"/>
</dbReference>
<keyword evidence="11" id="KW-1185">Reference proteome</keyword>
<dbReference type="GO" id="GO:0051537">
    <property type="term" value="F:2 iron, 2 sulfur cluster binding"/>
    <property type="evidence" value="ECO:0007669"/>
    <property type="project" value="UniProtKB-KW"/>
</dbReference>
<dbReference type="PROSITE" id="PS51296">
    <property type="entry name" value="RIESKE"/>
    <property type="match status" value="1"/>
</dbReference>
<evidence type="ECO:0000313" key="11">
    <source>
        <dbReference type="Proteomes" id="UP000244892"/>
    </source>
</evidence>